<keyword evidence="4" id="KW-0547">Nucleotide-binding</keyword>
<dbReference type="Gene3D" id="3.40.50.2300">
    <property type="match status" value="2"/>
</dbReference>
<dbReference type="InterPro" id="IPR050401">
    <property type="entry name" value="Cyclic_nucleotide_synthase"/>
</dbReference>
<evidence type="ECO:0000256" key="3">
    <source>
        <dbReference type="ARBA" id="ARBA00022692"/>
    </source>
</evidence>
<dbReference type="Proteomes" id="UP000694400">
    <property type="component" value="Chromosome 1"/>
</dbReference>
<dbReference type="GO" id="GO:0005524">
    <property type="term" value="F:ATP binding"/>
    <property type="evidence" value="ECO:0007669"/>
    <property type="project" value="InterPro"/>
</dbReference>
<reference evidence="10" key="1">
    <citation type="submission" date="2019-08" db="EMBL/GenBank/DDBJ databases">
        <title>Three high-quality genomes provides insights into domestication of ducks.</title>
        <authorList>
            <person name="Hou Z.C."/>
            <person name="Zhu F."/>
            <person name="Yin Z.T."/>
            <person name="Zhang F."/>
        </authorList>
    </citation>
    <scope>NUCLEOTIDE SEQUENCE [LARGE SCALE GENOMIC DNA]</scope>
</reference>
<dbReference type="InterPro" id="IPR001828">
    <property type="entry name" value="ANF_lig-bd_rcpt"/>
</dbReference>
<dbReference type="SUPFAM" id="SSF56112">
    <property type="entry name" value="Protein kinase-like (PK-like)"/>
    <property type="match status" value="1"/>
</dbReference>
<organism evidence="10 11">
    <name type="scientific">Anas platyrhynchos</name>
    <name type="common">Mallard</name>
    <name type="synonym">Anas boschas</name>
    <dbReference type="NCBI Taxonomy" id="8839"/>
    <lineage>
        <taxon>Eukaryota</taxon>
        <taxon>Metazoa</taxon>
        <taxon>Chordata</taxon>
        <taxon>Craniata</taxon>
        <taxon>Vertebrata</taxon>
        <taxon>Euteleostomi</taxon>
        <taxon>Archelosauria</taxon>
        <taxon>Archosauria</taxon>
        <taxon>Dinosauria</taxon>
        <taxon>Saurischia</taxon>
        <taxon>Theropoda</taxon>
        <taxon>Coelurosauria</taxon>
        <taxon>Aves</taxon>
        <taxon>Neognathae</taxon>
        <taxon>Galloanserae</taxon>
        <taxon>Anseriformes</taxon>
        <taxon>Anatidae</taxon>
        <taxon>Anatinae</taxon>
        <taxon>Anas</taxon>
    </lineage>
</organism>
<dbReference type="EC" id="4.6.1.2" evidence="2"/>
<dbReference type="CDD" id="cd06371">
    <property type="entry name" value="PBP1_sensory_GC_DEF-like"/>
    <property type="match status" value="1"/>
</dbReference>
<dbReference type="Ensembl" id="ENSAPLT00020002331.1">
    <property type="protein sequence ID" value="ENSAPLP00020002174.1"/>
    <property type="gene ID" value="ENSAPLG00020001591.1"/>
</dbReference>
<keyword evidence="8" id="KW-0141">cGMP biosynthesis</keyword>
<dbReference type="InterPro" id="IPR028082">
    <property type="entry name" value="Peripla_BP_I"/>
</dbReference>
<sequence length="705" mass="79365">MSFLLPCPNSLLWVLSRHIKLQTFNTGNSFKTFFHALWWLLLGIIAVSPPVHCSIFKIGLLGPWDCDPFFSKAFPHAAARLAVERISKDPSLDLGQRLDYVVLQEDCETSKALVRFIDFGKFSSAFVGPLNPGFCEVATLLGENWNKTIFSWTCINYKLDSTTHHPAFARTLPSPTQVLFTIMKYFNWAHVGIIASNQDVWMDTANKLASALRNEGLPVGIVTAMGKGEKGIEDTWNKIKKVVILLCMHSVLIGGEEQATLLTKAQEMGLTDGRYVLIPYDTLLYSLPYQNISFYALDNDTKLQEAYDAVLTITLESGNRTFYDAFREAKENGEIARELEATQVSPLFGTIYDAIYFMAMAISSARKKGAWVSGVNITEHTKNVSFPGFSQWVETDSCGKWLSNYVVLDTDGHGSQLFPTHLLDMSLEDVTSLGQDIHFPSGAPPKADCSCWFDPDVLCTGGKKNKILWSNVIRPTLLIYFIFFLTLHSILNSQLFRGPNKIILTLDDLIFINPELHKKVSLSIHAVNPVGPSKTGLLHDLRHENVNLFLGFFSDCGIFAIVTEYCSRGSLEDLLRNEDMKLDWMFKSSLLMDLIKGIRYLHHRDFAHGRLKSRNCVVDGRFVLKITDYGYNELLEAQKCPYIQPPPEELLWTAPELLRDPDMRRKGTFKGDIYSFAIILQEVVVRGPPYCTSDLSWGWGTGSPP</sequence>
<dbReference type="InterPro" id="IPR001245">
    <property type="entry name" value="Ser-Thr/Tyr_kinase_cat_dom"/>
</dbReference>
<keyword evidence="3" id="KW-0812">Transmembrane</keyword>
<dbReference type="PANTHER" id="PTHR11920">
    <property type="entry name" value="GUANYLYL CYCLASE"/>
    <property type="match status" value="1"/>
</dbReference>
<dbReference type="Pfam" id="PF01094">
    <property type="entry name" value="ANF_receptor"/>
    <property type="match status" value="1"/>
</dbReference>
<evidence type="ECO:0000259" key="9">
    <source>
        <dbReference type="PROSITE" id="PS50011"/>
    </source>
</evidence>
<dbReference type="GO" id="GO:0004672">
    <property type="term" value="F:protein kinase activity"/>
    <property type="evidence" value="ECO:0007669"/>
    <property type="project" value="InterPro"/>
</dbReference>
<dbReference type="AlphaFoldDB" id="A0A8B9QTW1"/>
<dbReference type="InterPro" id="IPR011009">
    <property type="entry name" value="Kinase-like_dom_sf"/>
</dbReference>
<dbReference type="GO" id="GO:0007168">
    <property type="term" value="P:receptor guanylyl cyclase signaling pathway"/>
    <property type="evidence" value="ECO:0007669"/>
    <property type="project" value="TreeGrafter"/>
</dbReference>
<dbReference type="InterPro" id="IPR000719">
    <property type="entry name" value="Prot_kinase_dom"/>
</dbReference>
<evidence type="ECO:0000256" key="5">
    <source>
        <dbReference type="ARBA" id="ARBA00022989"/>
    </source>
</evidence>
<dbReference type="FunFam" id="3.40.50.2300:FF:000114">
    <property type="entry name" value="Guanylate cyclase"/>
    <property type="match status" value="1"/>
</dbReference>
<dbReference type="Gene3D" id="1.10.510.10">
    <property type="entry name" value="Transferase(Phosphotransferase) domain 1"/>
    <property type="match status" value="1"/>
</dbReference>
<evidence type="ECO:0000256" key="4">
    <source>
        <dbReference type="ARBA" id="ARBA00022741"/>
    </source>
</evidence>
<evidence type="ECO:0000313" key="10">
    <source>
        <dbReference type="Ensembl" id="ENSAPLP00020002174.1"/>
    </source>
</evidence>
<dbReference type="Pfam" id="PF07714">
    <property type="entry name" value="PK_Tyr_Ser-Thr"/>
    <property type="match status" value="1"/>
</dbReference>
<dbReference type="GO" id="GO:0004383">
    <property type="term" value="F:guanylate cyclase activity"/>
    <property type="evidence" value="ECO:0007669"/>
    <property type="project" value="UniProtKB-EC"/>
</dbReference>
<dbReference type="GO" id="GO:0005886">
    <property type="term" value="C:plasma membrane"/>
    <property type="evidence" value="ECO:0007669"/>
    <property type="project" value="TreeGrafter"/>
</dbReference>
<dbReference type="GO" id="GO:0004016">
    <property type="term" value="F:adenylate cyclase activity"/>
    <property type="evidence" value="ECO:0007669"/>
    <property type="project" value="TreeGrafter"/>
</dbReference>
<proteinExistence type="predicted"/>
<keyword evidence="5" id="KW-1133">Transmembrane helix</keyword>
<feature type="domain" description="Protein kinase" evidence="9">
    <location>
        <begin position="481"/>
        <end position="705"/>
    </location>
</feature>
<comment type="subcellular location">
    <subcellularLocation>
        <location evidence="1">Membrane</location>
    </subcellularLocation>
</comment>
<evidence type="ECO:0000256" key="7">
    <source>
        <dbReference type="ARBA" id="ARBA00023239"/>
    </source>
</evidence>
<dbReference type="PROSITE" id="PS50011">
    <property type="entry name" value="PROTEIN_KINASE_DOM"/>
    <property type="match status" value="1"/>
</dbReference>
<accession>A0A8B9QTW1</accession>
<name>A0A8B9QTW1_ANAPL</name>
<evidence type="ECO:0000256" key="6">
    <source>
        <dbReference type="ARBA" id="ARBA00023136"/>
    </source>
</evidence>
<dbReference type="PANTHER" id="PTHR11920:SF477">
    <property type="entry name" value="GUANYLATE CYCLASE D"/>
    <property type="match status" value="1"/>
</dbReference>
<keyword evidence="7" id="KW-0456">Lyase</keyword>
<dbReference type="GO" id="GO:0001653">
    <property type="term" value="F:peptide receptor activity"/>
    <property type="evidence" value="ECO:0007669"/>
    <property type="project" value="TreeGrafter"/>
</dbReference>
<evidence type="ECO:0000256" key="1">
    <source>
        <dbReference type="ARBA" id="ARBA00004370"/>
    </source>
</evidence>
<evidence type="ECO:0000313" key="11">
    <source>
        <dbReference type="Proteomes" id="UP000694400"/>
    </source>
</evidence>
<reference evidence="10" key="3">
    <citation type="submission" date="2025-09" db="UniProtKB">
        <authorList>
            <consortium name="Ensembl"/>
        </authorList>
    </citation>
    <scope>IDENTIFICATION</scope>
</reference>
<reference evidence="10" key="2">
    <citation type="submission" date="2025-08" db="UniProtKB">
        <authorList>
            <consortium name="Ensembl"/>
        </authorList>
    </citation>
    <scope>IDENTIFICATION</scope>
</reference>
<keyword evidence="6" id="KW-0472">Membrane</keyword>
<dbReference type="SUPFAM" id="SSF53822">
    <property type="entry name" value="Periplasmic binding protein-like I"/>
    <property type="match status" value="1"/>
</dbReference>
<evidence type="ECO:0000256" key="2">
    <source>
        <dbReference type="ARBA" id="ARBA00012202"/>
    </source>
</evidence>
<protein>
    <recommendedName>
        <fullName evidence="2">guanylate cyclase</fullName>
        <ecNumber evidence="2">4.6.1.2</ecNumber>
    </recommendedName>
</protein>
<evidence type="ECO:0000256" key="8">
    <source>
        <dbReference type="ARBA" id="ARBA00023293"/>
    </source>
</evidence>